<dbReference type="RefSeq" id="WP_367887580.1">
    <property type="nucleotide sequence ID" value="NZ_CP130612.1"/>
</dbReference>
<accession>A0AA49Q872</accession>
<evidence type="ECO:0000313" key="2">
    <source>
        <dbReference type="EMBL" id="WKW11895.1"/>
    </source>
</evidence>
<keyword evidence="4" id="KW-1185">Reference proteome</keyword>
<reference evidence="3" key="1">
    <citation type="submission" date="2023-07" db="EMBL/GenBank/DDBJ databases">
        <authorList>
            <person name="Haufschild T."/>
            <person name="Kallscheuer N."/>
            <person name="Hammer J."/>
            <person name="Kohn T."/>
            <person name="Kabuu M."/>
            <person name="Jogler M."/>
            <person name="Wohfarth N."/>
            <person name="Heuer A."/>
            <person name="Rohde M."/>
            <person name="van Teeseling M.C.F."/>
            <person name="Jogler C."/>
        </authorList>
    </citation>
    <scope>NUCLEOTIDE SEQUENCE</scope>
    <source>
        <strain evidence="2">Strain 138</strain>
        <strain evidence="3">Strain 318</strain>
    </source>
</reference>
<dbReference type="AlphaFoldDB" id="A0AA49Q872"/>
<feature type="region of interest" description="Disordered" evidence="1">
    <location>
        <begin position="80"/>
        <end position="111"/>
    </location>
</feature>
<evidence type="ECO:0000313" key="3">
    <source>
        <dbReference type="EMBL" id="WKW14805.1"/>
    </source>
</evidence>
<dbReference type="EMBL" id="CP130613">
    <property type="protein sequence ID" value="WKW14805.1"/>
    <property type="molecule type" value="Genomic_DNA"/>
</dbReference>
<proteinExistence type="predicted"/>
<dbReference type="Proteomes" id="UP001229955">
    <property type="component" value="Chromosome"/>
</dbReference>
<sequence>MPSRDARLGVPPISESDSLQPLRDHLARAFTEALARERAADGASDWTIGSGDARFGLTPGRLHLGRFTIPLPVTVQSLRDADPRTRQHQAMLREVRERAERREREARRQRP</sequence>
<name>A0AA49Q872_9BACT</name>
<gene>
    <name evidence="2" type="ORF">Strain138_001163</name>
    <name evidence="3" type="ORF">Strain318_001163</name>
</gene>
<accession>A0AA49Q553</accession>
<evidence type="ECO:0000256" key="1">
    <source>
        <dbReference type="SAM" id="MobiDB-lite"/>
    </source>
</evidence>
<evidence type="ECO:0000313" key="4">
    <source>
        <dbReference type="Proteomes" id="UP001229955"/>
    </source>
</evidence>
<organism evidence="3 4">
    <name type="scientific">Pseudogemmatithrix spongiicola</name>
    <dbReference type="NCBI Taxonomy" id="3062599"/>
    <lineage>
        <taxon>Bacteria</taxon>
        <taxon>Pseudomonadati</taxon>
        <taxon>Gemmatimonadota</taxon>
        <taxon>Gemmatimonadia</taxon>
        <taxon>Gemmatimonadales</taxon>
        <taxon>Gemmatimonadaceae</taxon>
        <taxon>Pseudogemmatithrix</taxon>
    </lineage>
</organism>
<dbReference type="EMBL" id="CP130612">
    <property type="protein sequence ID" value="WKW11895.1"/>
    <property type="molecule type" value="Genomic_DNA"/>
</dbReference>
<protein>
    <submittedName>
        <fullName evidence="3">Uncharacterized protein</fullName>
    </submittedName>
</protein>
<dbReference type="KEGG" id="pspc:Strain318_001163"/>